<reference evidence="1" key="2">
    <citation type="journal article" date="2015" name="Fish Shellfish Immunol.">
        <title>Early steps in the European eel (Anguilla anguilla)-Vibrio vulnificus interaction in the gills: Role of the RtxA13 toxin.</title>
        <authorList>
            <person name="Callol A."/>
            <person name="Pajuelo D."/>
            <person name="Ebbesson L."/>
            <person name="Teles M."/>
            <person name="MacKenzie S."/>
            <person name="Amaro C."/>
        </authorList>
    </citation>
    <scope>NUCLEOTIDE SEQUENCE</scope>
</reference>
<organism evidence="1">
    <name type="scientific">Anguilla anguilla</name>
    <name type="common">European freshwater eel</name>
    <name type="synonym">Muraena anguilla</name>
    <dbReference type="NCBI Taxonomy" id="7936"/>
    <lineage>
        <taxon>Eukaryota</taxon>
        <taxon>Metazoa</taxon>
        <taxon>Chordata</taxon>
        <taxon>Craniata</taxon>
        <taxon>Vertebrata</taxon>
        <taxon>Euteleostomi</taxon>
        <taxon>Actinopterygii</taxon>
        <taxon>Neopterygii</taxon>
        <taxon>Teleostei</taxon>
        <taxon>Anguilliformes</taxon>
        <taxon>Anguillidae</taxon>
        <taxon>Anguilla</taxon>
    </lineage>
</organism>
<dbReference type="EMBL" id="GBXM01102704">
    <property type="protein sequence ID" value="JAH05873.1"/>
    <property type="molecule type" value="Transcribed_RNA"/>
</dbReference>
<reference evidence="1" key="1">
    <citation type="submission" date="2014-11" db="EMBL/GenBank/DDBJ databases">
        <authorList>
            <person name="Amaro Gonzalez C."/>
        </authorList>
    </citation>
    <scope>NUCLEOTIDE SEQUENCE</scope>
</reference>
<dbReference type="EMBL" id="GBXM01077097">
    <property type="protein sequence ID" value="JAH31480.1"/>
    <property type="molecule type" value="Transcribed_RNA"/>
</dbReference>
<dbReference type="AlphaFoldDB" id="A0A0E9RSS3"/>
<sequence>MAIMKTLIRVGQLYALTHLQLLIPEQTQHNYDLSITKCKEIITFLWCISLQF</sequence>
<proteinExistence type="predicted"/>
<name>A0A0E9RSS3_ANGAN</name>
<evidence type="ECO:0000313" key="1">
    <source>
        <dbReference type="EMBL" id="JAH31480.1"/>
    </source>
</evidence>
<protein>
    <submittedName>
        <fullName evidence="1">Uncharacterized protein</fullName>
    </submittedName>
</protein>
<accession>A0A0E9RSS3</accession>